<evidence type="ECO:0000259" key="2">
    <source>
        <dbReference type="PROSITE" id="PS52045"/>
    </source>
</evidence>
<feature type="domain" description="Neprosin PEP catalytic" evidence="2">
    <location>
        <begin position="195"/>
        <end position="452"/>
    </location>
</feature>
<dbReference type="Proteomes" id="UP000825935">
    <property type="component" value="Chromosome 7"/>
</dbReference>
<name>A0A8T2UA91_CERRI</name>
<proteinExistence type="predicted"/>
<dbReference type="InterPro" id="IPR004314">
    <property type="entry name" value="Neprosin"/>
</dbReference>
<dbReference type="OMA" id="VFPTIYG"/>
<dbReference type="OrthoDB" id="1858978at2759"/>
<dbReference type="InterPro" id="IPR025521">
    <property type="entry name" value="Neprosin_propep"/>
</dbReference>
<dbReference type="AlphaFoldDB" id="A0A8T2UA91"/>
<sequence>MRSKVVAHNIIPVGLEEKTVSFRVHKSMRTEAMLWVCLFSYVTITIFCTAYGEPTPSVARTEYLRRLNEATLRTIESPDGDVVHCVDRAKQPAFDHPLLSDHVLQESPTSIPEGLEDLNAKNLSMLENSNSTARPSTIFGTQLWHSQGRCPEDTVPIRRPSDSDLLDRQHQTRSYRRLNYTASSKRNLSRKLMGNFAMPVHEYAVGQIDHTSIYGTYAIFNAWNPKVQDPEEMSIAQLWLISGSFYGPYLDTVEAGWTVEPDAYKDYNTRFFIYWTNDNYKTSGCRDLHCPGFVHVSRDMLLGGTISPLSKYGGQQFEMQPVAVWKDNVTGNWWLRVGSTNIGYWPARLFKNGLQNKASIAQWGGEITNMFAKGRHTSTQMGSGHFSTEGGGNAAYVRSLQYVDSTYSFVSVPKNFRFAASNPTCYSITPYSTTYSGTSFFFGGPGYNPQCH</sequence>
<protein>
    <recommendedName>
        <fullName evidence="2">Neprosin PEP catalytic domain-containing protein</fullName>
    </recommendedName>
</protein>
<keyword evidence="1" id="KW-1133">Transmembrane helix</keyword>
<dbReference type="EMBL" id="CM035412">
    <property type="protein sequence ID" value="KAH7432787.1"/>
    <property type="molecule type" value="Genomic_DNA"/>
</dbReference>
<feature type="transmembrane region" description="Helical" evidence="1">
    <location>
        <begin position="32"/>
        <end position="52"/>
    </location>
</feature>
<dbReference type="PANTHER" id="PTHR31589:SF110">
    <property type="entry name" value="PROTEIN, PUTATIVE (DUF239)-RELATED"/>
    <property type="match status" value="1"/>
</dbReference>
<evidence type="ECO:0000313" key="3">
    <source>
        <dbReference type="EMBL" id="KAH7432787.1"/>
    </source>
</evidence>
<evidence type="ECO:0000313" key="4">
    <source>
        <dbReference type="Proteomes" id="UP000825935"/>
    </source>
</evidence>
<organism evidence="3 4">
    <name type="scientific">Ceratopteris richardii</name>
    <name type="common">Triangle waterfern</name>
    <dbReference type="NCBI Taxonomy" id="49495"/>
    <lineage>
        <taxon>Eukaryota</taxon>
        <taxon>Viridiplantae</taxon>
        <taxon>Streptophyta</taxon>
        <taxon>Embryophyta</taxon>
        <taxon>Tracheophyta</taxon>
        <taxon>Polypodiopsida</taxon>
        <taxon>Polypodiidae</taxon>
        <taxon>Polypodiales</taxon>
        <taxon>Pteridineae</taxon>
        <taxon>Pteridaceae</taxon>
        <taxon>Parkerioideae</taxon>
        <taxon>Ceratopteris</taxon>
    </lineage>
</organism>
<gene>
    <name evidence="3" type="ORF">KP509_07G040200</name>
</gene>
<dbReference type="PANTHER" id="PTHR31589">
    <property type="entry name" value="PROTEIN, PUTATIVE (DUF239)-RELATED-RELATED"/>
    <property type="match status" value="1"/>
</dbReference>
<keyword evidence="1" id="KW-0472">Membrane</keyword>
<dbReference type="Pfam" id="PF03080">
    <property type="entry name" value="Neprosin"/>
    <property type="match status" value="1"/>
</dbReference>
<keyword evidence="4" id="KW-1185">Reference proteome</keyword>
<keyword evidence="1" id="KW-0812">Transmembrane</keyword>
<accession>A0A8T2UA91</accession>
<dbReference type="PROSITE" id="PS52045">
    <property type="entry name" value="NEPROSIN_PEP_CD"/>
    <property type="match status" value="1"/>
</dbReference>
<reference evidence="3" key="1">
    <citation type="submission" date="2021-08" db="EMBL/GenBank/DDBJ databases">
        <title>WGS assembly of Ceratopteris richardii.</title>
        <authorList>
            <person name="Marchant D.B."/>
            <person name="Chen G."/>
            <person name="Jenkins J."/>
            <person name="Shu S."/>
            <person name="Leebens-Mack J."/>
            <person name="Grimwood J."/>
            <person name="Schmutz J."/>
            <person name="Soltis P."/>
            <person name="Soltis D."/>
            <person name="Chen Z.-H."/>
        </authorList>
    </citation>
    <scope>NUCLEOTIDE SEQUENCE</scope>
    <source>
        <strain evidence="3">Whitten #5841</strain>
        <tissue evidence="3">Leaf</tissue>
    </source>
</reference>
<evidence type="ECO:0000256" key="1">
    <source>
        <dbReference type="SAM" id="Phobius"/>
    </source>
</evidence>
<dbReference type="Gene3D" id="3.90.1320.10">
    <property type="entry name" value="Outer-capsid protein sigma 3, large lobe"/>
    <property type="match status" value="1"/>
</dbReference>
<comment type="caution">
    <text evidence="3">The sequence shown here is derived from an EMBL/GenBank/DDBJ whole genome shotgun (WGS) entry which is preliminary data.</text>
</comment>
<dbReference type="Pfam" id="PF14365">
    <property type="entry name" value="Neprosin_AP"/>
    <property type="match status" value="1"/>
</dbReference>
<dbReference type="InterPro" id="IPR053168">
    <property type="entry name" value="Glutamic_endopeptidase"/>
</dbReference>